<protein>
    <submittedName>
        <fullName evidence="2">Uncharacterized protein</fullName>
    </submittedName>
</protein>
<dbReference type="PROSITE" id="PS50005">
    <property type="entry name" value="TPR"/>
    <property type="match status" value="1"/>
</dbReference>
<evidence type="ECO:0000313" key="2">
    <source>
        <dbReference type="EMBL" id="KAA6354906.1"/>
    </source>
</evidence>
<dbReference type="Gene3D" id="1.25.40.10">
    <property type="entry name" value="Tetratricopeptide repeat domain"/>
    <property type="match status" value="1"/>
</dbReference>
<dbReference type="AlphaFoldDB" id="A0A5J4T8Z5"/>
<dbReference type="SUPFAM" id="SSF48452">
    <property type="entry name" value="TPR-like"/>
    <property type="match status" value="1"/>
</dbReference>
<dbReference type="EMBL" id="SNRW01035501">
    <property type="protein sequence ID" value="KAA6354906.1"/>
    <property type="molecule type" value="Genomic_DNA"/>
</dbReference>
<dbReference type="OrthoDB" id="1926212at2759"/>
<comment type="caution">
    <text evidence="2">The sequence shown here is derived from an EMBL/GenBank/DDBJ whole genome shotgun (WGS) entry which is preliminary data.</text>
</comment>
<reference evidence="2 3" key="1">
    <citation type="submission" date="2019-03" db="EMBL/GenBank/DDBJ databases">
        <title>Single cell metagenomics reveals metabolic interactions within the superorganism composed of flagellate Streblomastix strix and complex community of Bacteroidetes bacteria on its surface.</title>
        <authorList>
            <person name="Treitli S.C."/>
            <person name="Kolisko M."/>
            <person name="Husnik F."/>
            <person name="Keeling P."/>
            <person name="Hampl V."/>
        </authorList>
    </citation>
    <scope>NUCLEOTIDE SEQUENCE [LARGE SCALE GENOMIC DNA]</scope>
    <source>
        <strain evidence="2">ST1C</strain>
    </source>
</reference>
<dbReference type="InterPro" id="IPR011990">
    <property type="entry name" value="TPR-like_helical_dom_sf"/>
</dbReference>
<dbReference type="SMART" id="SM00028">
    <property type="entry name" value="TPR"/>
    <property type="match status" value="2"/>
</dbReference>
<proteinExistence type="predicted"/>
<dbReference type="InterPro" id="IPR019734">
    <property type="entry name" value="TPR_rpt"/>
</dbReference>
<keyword evidence="1" id="KW-0802">TPR repeat</keyword>
<evidence type="ECO:0000313" key="3">
    <source>
        <dbReference type="Proteomes" id="UP000324800"/>
    </source>
</evidence>
<name>A0A5J4T8Z5_9EUKA</name>
<gene>
    <name evidence="2" type="ORF">EZS28_049567</name>
</gene>
<dbReference type="Pfam" id="PF13181">
    <property type="entry name" value="TPR_8"/>
    <property type="match status" value="2"/>
</dbReference>
<evidence type="ECO:0000256" key="1">
    <source>
        <dbReference type="PROSITE-ProRule" id="PRU00339"/>
    </source>
</evidence>
<accession>A0A5J4T8Z5</accession>
<dbReference type="Proteomes" id="UP000324800">
    <property type="component" value="Unassembled WGS sequence"/>
</dbReference>
<feature type="repeat" description="TPR" evidence="1">
    <location>
        <begin position="74"/>
        <end position="107"/>
    </location>
</feature>
<sequence length="186" mass="20987">MIASSGIRLATIDDVVDKITQTTRQLFLEKDNAALHIQQMGNYLRLADMKSALYHCKKGARVLDQKPETKGIIALMLDLLGLISTRAGKLEEAESYFSQSVDLSPLSWSFWAHYAIPSLQKDDYDSAMDRTSRALELCSRKNSLPLLMIQAQIYLNRGEQQLAKEICEEALQLDDQYPGAVKFMQV</sequence>
<organism evidence="2 3">
    <name type="scientific">Streblomastix strix</name>
    <dbReference type="NCBI Taxonomy" id="222440"/>
    <lineage>
        <taxon>Eukaryota</taxon>
        <taxon>Metamonada</taxon>
        <taxon>Preaxostyla</taxon>
        <taxon>Oxymonadida</taxon>
        <taxon>Streblomastigidae</taxon>
        <taxon>Streblomastix</taxon>
    </lineage>
</organism>